<evidence type="ECO:0000313" key="2">
    <source>
        <dbReference type="EMBL" id="KUM49471.1"/>
    </source>
</evidence>
<feature type="chain" id="PRO_5007100221" description="Secreted protein" evidence="1">
    <location>
        <begin position="25"/>
        <end position="131"/>
    </location>
</feature>
<geneLocation type="mitochondrion" evidence="2"/>
<keyword evidence="2" id="KW-0496">Mitochondrion</keyword>
<dbReference type="AlphaFoldDB" id="A0A101M1S6"/>
<comment type="caution">
    <text evidence="2">The sequence shown here is derived from an EMBL/GenBank/DDBJ whole genome shotgun (WGS) entry which is preliminary data.</text>
</comment>
<evidence type="ECO:0000256" key="1">
    <source>
        <dbReference type="SAM" id="SignalP"/>
    </source>
</evidence>
<protein>
    <recommendedName>
        <fullName evidence="3">Secreted protein</fullName>
    </recommendedName>
</protein>
<name>A0A101M1S6_PICGL</name>
<proteinExistence type="predicted"/>
<feature type="signal peptide" evidence="1">
    <location>
        <begin position="1"/>
        <end position="24"/>
    </location>
</feature>
<organism evidence="2">
    <name type="scientific">Picea glauca</name>
    <name type="common">White spruce</name>
    <name type="synonym">Pinus glauca</name>
    <dbReference type="NCBI Taxonomy" id="3330"/>
    <lineage>
        <taxon>Eukaryota</taxon>
        <taxon>Viridiplantae</taxon>
        <taxon>Streptophyta</taxon>
        <taxon>Embryophyta</taxon>
        <taxon>Tracheophyta</taxon>
        <taxon>Spermatophyta</taxon>
        <taxon>Pinopsida</taxon>
        <taxon>Pinidae</taxon>
        <taxon>Conifers I</taxon>
        <taxon>Pinales</taxon>
        <taxon>Pinaceae</taxon>
        <taxon>Picea</taxon>
    </lineage>
</organism>
<sequence length="131" mass="14918">MAAWLIHFGCCAIQQLWLLRYSTALIKCANLNCSTTQPGYSTGMVRYSTWLRYSATWILNCTTHTAGLIDDCLALLRDCWANRMGWLLRSSAWLGYLALATGSIKHPHSLFFIKKNQIAFFGAHNFDHRIT</sequence>
<keyword evidence="1" id="KW-0732">Signal</keyword>
<accession>A0A101M1S6</accession>
<dbReference type="EMBL" id="LKAM01000003">
    <property type="protein sequence ID" value="KUM49471.1"/>
    <property type="molecule type" value="Genomic_DNA"/>
</dbReference>
<evidence type="ECO:0008006" key="3">
    <source>
        <dbReference type="Google" id="ProtNLM"/>
    </source>
</evidence>
<gene>
    <name evidence="2" type="ORF">ABT39_MTgene4022</name>
</gene>
<reference evidence="2" key="1">
    <citation type="journal article" date="2015" name="Genome Biol. Evol.">
        <title>Organellar Genomes of White Spruce (Picea glauca): Assembly and Annotation.</title>
        <authorList>
            <person name="Jackman S.D."/>
            <person name="Warren R.L."/>
            <person name="Gibb E.A."/>
            <person name="Vandervalk B.P."/>
            <person name="Mohamadi H."/>
            <person name="Chu J."/>
            <person name="Raymond A."/>
            <person name="Pleasance S."/>
            <person name="Coope R."/>
            <person name="Wildung M.R."/>
            <person name="Ritland C.E."/>
            <person name="Bousquet J."/>
            <person name="Jones S.J."/>
            <person name="Bohlmann J."/>
            <person name="Birol I."/>
        </authorList>
    </citation>
    <scope>NUCLEOTIDE SEQUENCE [LARGE SCALE GENOMIC DNA]</scope>
    <source>
        <tissue evidence="2">Flushing bud</tissue>
    </source>
</reference>